<feature type="domain" description="JmjC" evidence="3">
    <location>
        <begin position="351"/>
        <end position="514"/>
    </location>
</feature>
<dbReference type="HOGENOM" id="CLU_011883_0_0_1"/>
<feature type="domain" description="SET" evidence="2">
    <location>
        <begin position="1020"/>
        <end position="1141"/>
    </location>
</feature>
<dbReference type="VEuPathDB" id="FungiDB:PV06_11519"/>
<dbReference type="InterPro" id="IPR003347">
    <property type="entry name" value="JmjC_dom"/>
</dbReference>
<dbReference type="EMBL" id="KN847369">
    <property type="protein sequence ID" value="KIW36190.1"/>
    <property type="molecule type" value="Genomic_DNA"/>
</dbReference>
<feature type="compositionally biased region" description="Polar residues" evidence="1">
    <location>
        <begin position="104"/>
        <end position="125"/>
    </location>
</feature>
<dbReference type="SMART" id="SM00558">
    <property type="entry name" value="JmjC"/>
    <property type="match status" value="1"/>
</dbReference>
<feature type="region of interest" description="Disordered" evidence="1">
    <location>
        <begin position="298"/>
        <end position="321"/>
    </location>
</feature>
<dbReference type="SUPFAM" id="SSF82199">
    <property type="entry name" value="SET domain"/>
    <property type="match status" value="1"/>
</dbReference>
<dbReference type="SUPFAM" id="SSF51197">
    <property type="entry name" value="Clavaminate synthase-like"/>
    <property type="match status" value="1"/>
</dbReference>
<dbReference type="OrthoDB" id="4152543at2759"/>
<evidence type="ECO:0000313" key="4">
    <source>
        <dbReference type="EMBL" id="KIW36190.1"/>
    </source>
</evidence>
<reference evidence="4 5" key="1">
    <citation type="submission" date="2015-01" db="EMBL/GenBank/DDBJ databases">
        <title>The Genome Sequence of Exophiala oligosperma CBS72588.</title>
        <authorList>
            <consortium name="The Broad Institute Genomics Platform"/>
            <person name="Cuomo C."/>
            <person name="de Hoog S."/>
            <person name="Gorbushina A."/>
            <person name="Stielow B."/>
            <person name="Teixiera M."/>
            <person name="Abouelleil A."/>
            <person name="Chapman S.B."/>
            <person name="Priest M."/>
            <person name="Young S.K."/>
            <person name="Wortman J."/>
            <person name="Nusbaum C."/>
            <person name="Birren B."/>
        </authorList>
    </citation>
    <scope>NUCLEOTIDE SEQUENCE [LARGE SCALE GENOMIC DNA]</scope>
    <source>
        <strain evidence="4 5">CBS 72588</strain>
    </source>
</reference>
<evidence type="ECO:0000256" key="1">
    <source>
        <dbReference type="SAM" id="MobiDB-lite"/>
    </source>
</evidence>
<dbReference type="PANTHER" id="PTHR10694">
    <property type="entry name" value="LYSINE-SPECIFIC DEMETHYLASE"/>
    <property type="match status" value="1"/>
</dbReference>
<dbReference type="GO" id="GO:0051864">
    <property type="term" value="F:histone H3K36 demethylase activity"/>
    <property type="evidence" value="ECO:0007669"/>
    <property type="project" value="TreeGrafter"/>
</dbReference>
<dbReference type="InterPro" id="IPR046341">
    <property type="entry name" value="SET_dom_sf"/>
</dbReference>
<evidence type="ECO:0008006" key="6">
    <source>
        <dbReference type="Google" id="ProtNLM"/>
    </source>
</evidence>
<feature type="region of interest" description="Disordered" evidence="1">
    <location>
        <begin position="23"/>
        <end position="46"/>
    </location>
</feature>
<dbReference type="Pfam" id="PF02373">
    <property type="entry name" value="JmjC"/>
    <property type="match status" value="2"/>
</dbReference>
<dbReference type="Proteomes" id="UP000053342">
    <property type="component" value="Unassembled WGS sequence"/>
</dbReference>
<dbReference type="Gene3D" id="2.60.120.650">
    <property type="entry name" value="Cupin"/>
    <property type="match status" value="2"/>
</dbReference>
<dbReference type="SMART" id="SM00317">
    <property type="entry name" value="SET"/>
    <property type="match status" value="1"/>
</dbReference>
<feature type="compositionally biased region" description="Low complexity" evidence="1">
    <location>
        <begin position="160"/>
        <end position="171"/>
    </location>
</feature>
<keyword evidence="5" id="KW-1185">Reference proteome</keyword>
<dbReference type="PANTHER" id="PTHR10694:SF7">
    <property type="entry name" value="[HISTONE H3]-TRIMETHYL-L-LYSINE(9) DEMETHYLASE"/>
    <property type="match status" value="1"/>
</dbReference>
<evidence type="ECO:0000259" key="3">
    <source>
        <dbReference type="PROSITE" id="PS51184"/>
    </source>
</evidence>
<dbReference type="GO" id="GO:0010468">
    <property type="term" value="P:regulation of gene expression"/>
    <property type="evidence" value="ECO:0007669"/>
    <property type="project" value="TreeGrafter"/>
</dbReference>
<proteinExistence type="predicted"/>
<gene>
    <name evidence="4" type="ORF">PV06_11519</name>
</gene>
<dbReference type="STRING" id="215243.A0A0D2D1V0"/>
<accession>A0A0D2D1V0</accession>
<feature type="region of interest" description="Disordered" evidence="1">
    <location>
        <begin position="58"/>
        <end position="213"/>
    </location>
</feature>
<dbReference type="Pfam" id="PF00856">
    <property type="entry name" value="SET"/>
    <property type="match status" value="1"/>
</dbReference>
<organism evidence="4 5">
    <name type="scientific">Exophiala oligosperma</name>
    <dbReference type="NCBI Taxonomy" id="215243"/>
    <lineage>
        <taxon>Eukaryota</taxon>
        <taxon>Fungi</taxon>
        <taxon>Dikarya</taxon>
        <taxon>Ascomycota</taxon>
        <taxon>Pezizomycotina</taxon>
        <taxon>Eurotiomycetes</taxon>
        <taxon>Chaetothyriomycetidae</taxon>
        <taxon>Chaetothyriales</taxon>
        <taxon>Herpotrichiellaceae</taxon>
        <taxon>Exophiala</taxon>
    </lineage>
</organism>
<dbReference type="RefSeq" id="XP_016256406.1">
    <property type="nucleotide sequence ID" value="XM_016413210.1"/>
</dbReference>
<feature type="compositionally biased region" description="Polar residues" evidence="1">
    <location>
        <begin position="199"/>
        <end position="213"/>
    </location>
</feature>
<protein>
    <recommendedName>
        <fullName evidence="6">SET domain-containing protein</fullName>
    </recommendedName>
</protein>
<dbReference type="GeneID" id="27363593"/>
<feature type="region of interest" description="Disordered" evidence="1">
    <location>
        <begin position="633"/>
        <end position="709"/>
    </location>
</feature>
<dbReference type="AlphaFoldDB" id="A0A0D2D1V0"/>
<evidence type="ECO:0000259" key="2">
    <source>
        <dbReference type="PROSITE" id="PS50280"/>
    </source>
</evidence>
<dbReference type="InterPro" id="IPR001214">
    <property type="entry name" value="SET_dom"/>
</dbReference>
<sequence>MSAVNARIQGIEDTLKKLLDVVDKHGSPGRRRSAKSRKPSQPPWKTIRSIIEKLAQDVQSVKEMVEGSGNNTGHDRSTEADDGNATPKNRLQILDQPPHKRQQIGRNSSGTAQCTQKDGSFSVDSSARPDRPATPTPLLHGLNVDENRAPSTSVPDPSCTAPTTVPTTVPTRMESPQAKKNTAVGVTMPHRSSHPIMSAISQSDTSTQSVSEIPRNPNITISYRVEQGVVVLVPVNMEQCRDMPFLFAQAEALGARETGVFKYVLPSDLELGAHAVPRITTRMSKFGSRLGPDDIFHISRTEDPETPEISETSFTPTEPDELSEMLERRLADPEAISKMRYCTDLPAQTAEARRQLGLPAESPIWPLKSNMLDCTKYRVPGLHWPYGYVSGDDGSLFVIHREDGKLPSLNVLHYGREKLWYVVARKDGYLVENEVKRGKCEQKVRHASRWIPRSKLRAIGASFVTFVQRAREVVVVWGDSYHQGGTVGPTVAEAVNYGGPGWSIEGYSECSPNCDGYPIPNAFLEFRSPNEPQREQGGEVSQTVHASKVRHASRWIPRSKLRAIGASFVTFVQRAREVVVVWGDSYHQGGTVGPTVAEAVNYGGPGWSIEGYSECSPNCDGYPIPNAFLEFRSPNEPQREQGGEVSQTVHASVQPQGSERLARNRLPAPIRDGKATASELSMNKQEARSQKRRRDAPIPQHSRKKTTIHTMHSSADTVMTEIEIRNDLVSRMVTAIRSRDAIQQFFDIVHGRRDPEPTAIRISLTTNTSKRQLWIQDPAQMLENDVKYLSMLSRKTTFHDFLTRLFQVRLADHVDEISRGRLRSEPAVIAKILQRTGMSKRQYLYHRDRGAKWREYCKAFPGILGFIPFQTQKFSFSSTSWLNLDEGDFASLLSHLKSEYTSALCVAGRAFEHSLDPAADDVDFIWENLSVSLHKISDGELVSILGLFPAKDENRYDPGAYPEWPRPDDWPNESPWPVDPTSLPPSGGVQCNVCHQSNCPCGLCHERNCLCAATRHETPPRIRNYDDKYGGKNRGLQAVAKEAGQIAYSKGTIIAFLTGTLAPPNTYDNGQCIQVDRGDIIGEPTVAQINCAESGNISRLFNHSCEPSARFKGMRVSGKFRIAIVAEHNIYDGEEITVHYGQQYWRRAKCRCPVCRLGRRL</sequence>
<dbReference type="GO" id="GO:0032454">
    <property type="term" value="F:histone H3K9 demethylase activity"/>
    <property type="evidence" value="ECO:0007669"/>
    <property type="project" value="TreeGrafter"/>
</dbReference>
<name>A0A0D2D1V0_9EURO</name>
<evidence type="ECO:0000313" key="5">
    <source>
        <dbReference type="Proteomes" id="UP000053342"/>
    </source>
</evidence>
<feature type="compositionally biased region" description="Polar residues" evidence="1">
    <location>
        <begin position="644"/>
        <end position="657"/>
    </location>
</feature>
<dbReference type="GO" id="GO:0005634">
    <property type="term" value="C:nucleus"/>
    <property type="evidence" value="ECO:0007669"/>
    <property type="project" value="TreeGrafter"/>
</dbReference>
<dbReference type="GO" id="GO:0000785">
    <property type="term" value="C:chromatin"/>
    <property type="evidence" value="ECO:0007669"/>
    <property type="project" value="TreeGrafter"/>
</dbReference>
<dbReference type="PROSITE" id="PS51184">
    <property type="entry name" value="JMJC"/>
    <property type="match status" value="1"/>
</dbReference>
<dbReference type="PROSITE" id="PS50280">
    <property type="entry name" value="SET"/>
    <property type="match status" value="1"/>
</dbReference>
<dbReference type="Gene3D" id="2.170.270.10">
    <property type="entry name" value="SET domain"/>
    <property type="match status" value="1"/>
</dbReference>
<feature type="compositionally biased region" description="Basic residues" evidence="1">
    <location>
        <begin position="27"/>
        <end position="38"/>
    </location>
</feature>